<dbReference type="GO" id="GO:0005829">
    <property type="term" value="C:cytosol"/>
    <property type="evidence" value="ECO:0007669"/>
    <property type="project" value="TreeGrafter"/>
</dbReference>
<dbReference type="CDD" id="cd03788">
    <property type="entry name" value="GT20_TPS"/>
    <property type="match status" value="1"/>
</dbReference>
<sequence length="501" mass="57196">MGNDDRETDGGIVSSVGDLVVVSNRQPYTHSYEATDDGREITVSRPAGGLTAGLDPVMQETDGTWIAWGDGEADADVTDENDEVRMPPESEAYTLRRLWLTDEEVEGYYYGYSNRVLWPLCHGGTMKAEYVERYWQRYQQVNRTFADATIEAASEDSLVWFQDYHFTLAPRQVREAVPDSTFLMHFWHITWPGWDTFRSCPNQEALLKGLLGNDLLGFHVERYCKNFLDCVDEALEDAFIDYDGNRVNYDGHTTTVRAFPMGIDADSIREHSESADEAFWSEFKTDHGIEPDTRVVVGVDRLDYTKGIVERLDAFERLLETRPEWREEVCYVQKANESRSLIPDYQDLQTEVQESIERINERFGTDDWQPVVYINEFIAQDELCGLYRYSDVMLVSAVRDGMNLVSKEYVAAQVDDDGVLVLSDQAGAYEELGEWALTINPYDTDAFAETIETALTMDPDDRGDRMAALREQVGSQDLFAWMDDIFATADELREKKVANDG</sequence>
<dbReference type="Gene3D" id="3.40.50.2000">
    <property type="entry name" value="Glycogen Phosphorylase B"/>
    <property type="match status" value="2"/>
</dbReference>
<dbReference type="SUPFAM" id="SSF53756">
    <property type="entry name" value="UDP-Glycosyltransferase/glycogen phosphorylase"/>
    <property type="match status" value="1"/>
</dbReference>
<protein>
    <submittedName>
        <fullName evidence="1">Alpha,alpha-trehalose-phosphate synthase (UDP-forming)</fullName>
    </submittedName>
</protein>
<dbReference type="PANTHER" id="PTHR10788">
    <property type="entry name" value="TREHALOSE-6-PHOSPHATE SYNTHASE"/>
    <property type="match status" value="1"/>
</dbReference>
<keyword evidence="2" id="KW-1185">Reference proteome</keyword>
<dbReference type="PATRIC" id="fig|1132509.6.peg.1797"/>
<dbReference type="GO" id="GO:0005992">
    <property type="term" value="P:trehalose biosynthetic process"/>
    <property type="evidence" value="ECO:0007669"/>
    <property type="project" value="InterPro"/>
</dbReference>
<reference evidence="1 2" key="1">
    <citation type="journal article" date="2014" name="PLoS Genet.">
        <title>Phylogenetically driven sequencing of extremely halophilic archaea reveals strategies for static and dynamic osmo-response.</title>
        <authorList>
            <person name="Becker E.A."/>
            <person name="Seitzer P.M."/>
            <person name="Tritt A."/>
            <person name="Larsen D."/>
            <person name="Krusor M."/>
            <person name="Yao A.I."/>
            <person name="Wu D."/>
            <person name="Madern D."/>
            <person name="Eisen J.A."/>
            <person name="Darling A.E."/>
            <person name="Facciotti M.T."/>
        </authorList>
    </citation>
    <scope>NUCLEOTIDE SEQUENCE [LARGE SCALE GENOMIC DNA]</scope>
    <source>
        <strain evidence="1 2">100A6</strain>
    </source>
</reference>
<dbReference type="OrthoDB" id="79955at2157"/>
<dbReference type="PANTHER" id="PTHR10788:SF106">
    <property type="entry name" value="BCDNA.GH08860"/>
    <property type="match status" value="1"/>
</dbReference>
<name>M0M3X8_9EURY</name>
<dbReference type="RefSeq" id="WP_007692632.1">
    <property type="nucleotide sequence ID" value="NZ_AJRK01000030.1"/>
</dbReference>
<dbReference type="InterPro" id="IPR001830">
    <property type="entry name" value="Glyco_trans_20"/>
</dbReference>
<organism evidence="1 2">
    <name type="scientific">Halococcus hamelinensis 100A6</name>
    <dbReference type="NCBI Taxonomy" id="1132509"/>
    <lineage>
        <taxon>Archaea</taxon>
        <taxon>Methanobacteriati</taxon>
        <taxon>Methanobacteriota</taxon>
        <taxon>Stenosarchaea group</taxon>
        <taxon>Halobacteria</taxon>
        <taxon>Halobacteriales</taxon>
        <taxon>Halococcaceae</taxon>
        <taxon>Halococcus</taxon>
    </lineage>
</organism>
<accession>M0M3X8</accession>
<evidence type="ECO:0000313" key="1">
    <source>
        <dbReference type="EMBL" id="EMA39065.1"/>
    </source>
</evidence>
<dbReference type="Proteomes" id="UP000011566">
    <property type="component" value="Unassembled WGS sequence"/>
</dbReference>
<dbReference type="Pfam" id="PF00982">
    <property type="entry name" value="Glyco_transf_20"/>
    <property type="match status" value="1"/>
</dbReference>
<dbReference type="eggNOG" id="arCOG02831">
    <property type="taxonomic scope" value="Archaea"/>
</dbReference>
<dbReference type="EMBL" id="AOMB01000022">
    <property type="protein sequence ID" value="EMA39065.1"/>
    <property type="molecule type" value="Genomic_DNA"/>
</dbReference>
<evidence type="ECO:0000313" key="2">
    <source>
        <dbReference type="Proteomes" id="UP000011566"/>
    </source>
</evidence>
<dbReference type="GO" id="GO:0004805">
    <property type="term" value="F:trehalose-phosphatase activity"/>
    <property type="evidence" value="ECO:0007669"/>
    <property type="project" value="TreeGrafter"/>
</dbReference>
<gene>
    <name evidence="1" type="ORF">C447_07908</name>
</gene>
<dbReference type="AlphaFoldDB" id="M0M3X8"/>
<dbReference type="GO" id="GO:0003825">
    <property type="term" value="F:alpha,alpha-trehalose-phosphate synthase (UDP-forming) activity"/>
    <property type="evidence" value="ECO:0007669"/>
    <property type="project" value="TreeGrafter"/>
</dbReference>
<comment type="caution">
    <text evidence="1">The sequence shown here is derived from an EMBL/GenBank/DDBJ whole genome shotgun (WGS) entry which is preliminary data.</text>
</comment>
<proteinExistence type="predicted"/>